<name>A0AA88A406_FICCA</name>
<dbReference type="EMBL" id="BTGU01000020">
    <property type="protein sequence ID" value="GMN45379.1"/>
    <property type="molecule type" value="Genomic_DNA"/>
</dbReference>
<evidence type="ECO:0000313" key="2">
    <source>
        <dbReference type="EMBL" id="GMN45379.1"/>
    </source>
</evidence>
<organism evidence="2 3">
    <name type="scientific">Ficus carica</name>
    <name type="common">Common fig</name>
    <dbReference type="NCBI Taxonomy" id="3494"/>
    <lineage>
        <taxon>Eukaryota</taxon>
        <taxon>Viridiplantae</taxon>
        <taxon>Streptophyta</taxon>
        <taxon>Embryophyta</taxon>
        <taxon>Tracheophyta</taxon>
        <taxon>Spermatophyta</taxon>
        <taxon>Magnoliopsida</taxon>
        <taxon>eudicotyledons</taxon>
        <taxon>Gunneridae</taxon>
        <taxon>Pentapetalae</taxon>
        <taxon>rosids</taxon>
        <taxon>fabids</taxon>
        <taxon>Rosales</taxon>
        <taxon>Moraceae</taxon>
        <taxon>Ficeae</taxon>
        <taxon>Ficus</taxon>
    </lineage>
</organism>
<feature type="compositionally biased region" description="Low complexity" evidence="1">
    <location>
        <begin position="51"/>
        <end position="77"/>
    </location>
</feature>
<dbReference type="PANTHER" id="PTHR34046">
    <property type="entry name" value="OS06G0218800 PROTEIN"/>
    <property type="match status" value="1"/>
</dbReference>
<feature type="region of interest" description="Disordered" evidence="1">
    <location>
        <begin position="50"/>
        <end position="77"/>
    </location>
</feature>
<evidence type="ECO:0000256" key="1">
    <source>
        <dbReference type="SAM" id="MobiDB-lite"/>
    </source>
</evidence>
<proteinExistence type="predicted"/>
<comment type="caution">
    <text evidence="2">The sequence shown here is derived from an EMBL/GenBank/DDBJ whole genome shotgun (WGS) entry which is preliminary data.</text>
</comment>
<protein>
    <submittedName>
        <fullName evidence="2">Uncharacterized protein</fullName>
    </submittedName>
</protein>
<sequence length="195" mass="21761">MAAILRKQSKDHRHRPPSKPVDGRCKKHPKHSQSPGVCSLCLTEKLSQLMTNPTTSRRTNSTTTAGSSGSSTSSSLSSYYSSSSDSSACSSPMQQYRCHRYRNYNNIINIGREGRVASNSMSAFLFSGGNNVLKKSRSLAFGHRSTRRTDCEDDDQKRKTGFLSRLLIPQGNNNKRTTKAQRTFMHSRTVRESVH</sequence>
<gene>
    <name evidence="2" type="ORF">TIFTF001_014584</name>
</gene>
<dbReference type="PANTHER" id="PTHR34046:SF7">
    <property type="entry name" value="DUF740 FAMILY PROTEIN"/>
    <property type="match status" value="1"/>
</dbReference>
<feature type="compositionally biased region" description="Basic residues" evidence="1">
    <location>
        <begin position="7"/>
        <end position="17"/>
    </location>
</feature>
<dbReference type="AlphaFoldDB" id="A0AA88A406"/>
<accession>A0AA88A406</accession>
<evidence type="ECO:0000313" key="3">
    <source>
        <dbReference type="Proteomes" id="UP001187192"/>
    </source>
</evidence>
<reference evidence="2" key="1">
    <citation type="submission" date="2023-07" db="EMBL/GenBank/DDBJ databases">
        <title>draft genome sequence of fig (Ficus carica).</title>
        <authorList>
            <person name="Takahashi T."/>
            <person name="Nishimura K."/>
        </authorList>
    </citation>
    <scope>NUCLEOTIDE SEQUENCE</scope>
</reference>
<dbReference type="Proteomes" id="UP001187192">
    <property type="component" value="Unassembled WGS sequence"/>
</dbReference>
<keyword evidence="3" id="KW-1185">Reference proteome</keyword>
<feature type="region of interest" description="Disordered" evidence="1">
    <location>
        <begin position="1"/>
        <end position="37"/>
    </location>
</feature>